<dbReference type="SUPFAM" id="SSF55666">
    <property type="entry name" value="Ribonuclease PH domain 2-like"/>
    <property type="match status" value="1"/>
</dbReference>
<dbReference type="GO" id="GO:0003723">
    <property type="term" value="F:RNA binding"/>
    <property type="evidence" value="ECO:0007669"/>
    <property type="project" value="TreeGrafter"/>
</dbReference>
<sequence length="309" mass="33557">MPTANTVLSNCYTPLPAQEKGKQVKEKKQYINPTSRSSGVEKNHRNAKSIRHVCIDRHVLSNSTGSSLVELGHTKILCSVHGPRPFNSAQTNDASVTSGVLSCQVRFAQKFGQHSEIENMTHAKNLDGYSSSFSNISSQKREVELSSRLHDAIAPSLPLELLMKNVVEVFVMILQDDGSILPASVVAASLALADAGVEVYDLVSAFSVAVIPRSLCVETKDDEDNAGVTTFDNGQYSLLADPTSTEILSAEGVVTMGMMKNWKEVVFWYQTGSIPPNIVSEAGELCKEGCTAMHNFMRQSLTSFPDISN</sequence>
<dbReference type="Proteomes" id="UP001054902">
    <property type="component" value="Unassembled WGS sequence"/>
</dbReference>
<comment type="similarity">
    <text evidence="1">Belongs to the RNase PH family.</text>
</comment>
<dbReference type="InterPro" id="IPR050080">
    <property type="entry name" value="RNase_PH"/>
</dbReference>
<dbReference type="PANTHER" id="PTHR11953">
    <property type="entry name" value="EXOSOME COMPLEX COMPONENT"/>
    <property type="match status" value="1"/>
</dbReference>
<dbReference type="EMBL" id="BLLK01000029">
    <property type="protein sequence ID" value="GFH48751.1"/>
    <property type="molecule type" value="Genomic_DNA"/>
</dbReference>
<dbReference type="Pfam" id="PF01138">
    <property type="entry name" value="RNase_PH"/>
    <property type="match status" value="1"/>
</dbReference>
<feature type="domain" description="Exoribonuclease phosphorolytic" evidence="3">
    <location>
        <begin position="50"/>
        <end position="198"/>
    </location>
</feature>
<keyword evidence="5" id="KW-1185">Reference proteome</keyword>
<dbReference type="SUPFAM" id="SSF54211">
    <property type="entry name" value="Ribosomal protein S5 domain 2-like"/>
    <property type="match status" value="1"/>
</dbReference>
<dbReference type="GO" id="GO:0071028">
    <property type="term" value="P:nuclear mRNA surveillance"/>
    <property type="evidence" value="ECO:0007669"/>
    <property type="project" value="TreeGrafter"/>
</dbReference>
<dbReference type="GO" id="GO:0034475">
    <property type="term" value="P:U4 snRNA 3'-end processing"/>
    <property type="evidence" value="ECO:0007669"/>
    <property type="project" value="TreeGrafter"/>
</dbReference>
<dbReference type="InterPro" id="IPR027408">
    <property type="entry name" value="PNPase/RNase_PH_dom_sf"/>
</dbReference>
<dbReference type="InterPro" id="IPR020568">
    <property type="entry name" value="Ribosomal_Su5_D2-typ_SF"/>
</dbReference>
<comment type="caution">
    <text evidence="4">The sequence shown here is derived from an EMBL/GenBank/DDBJ whole genome shotgun (WGS) entry which is preliminary data.</text>
</comment>
<evidence type="ECO:0000313" key="4">
    <source>
        <dbReference type="EMBL" id="GFH48751.1"/>
    </source>
</evidence>
<dbReference type="Gene3D" id="3.30.230.70">
    <property type="entry name" value="GHMP Kinase, N-terminal domain"/>
    <property type="match status" value="1"/>
</dbReference>
<dbReference type="GO" id="GO:0000177">
    <property type="term" value="C:cytoplasmic exosome (RNase complex)"/>
    <property type="evidence" value="ECO:0007669"/>
    <property type="project" value="TreeGrafter"/>
</dbReference>
<dbReference type="GO" id="GO:0000176">
    <property type="term" value="C:nuclear exosome (RNase complex)"/>
    <property type="evidence" value="ECO:0007669"/>
    <property type="project" value="TreeGrafter"/>
</dbReference>
<evidence type="ECO:0000256" key="1">
    <source>
        <dbReference type="ARBA" id="ARBA00006678"/>
    </source>
</evidence>
<dbReference type="InterPro" id="IPR001247">
    <property type="entry name" value="ExoRNase_PH_dom1"/>
</dbReference>
<protein>
    <recommendedName>
        <fullName evidence="3">Exoribonuclease phosphorolytic domain-containing protein</fullName>
    </recommendedName>
</protein>
<evidence type="ECO:0000313" key="5">
    <source>
        <dbReference type="Proteomes" id="UP001054902"/>
    </source>
</evidence>
<accession>A0AAD3H3B5</accession>
<dbReference type="GO" id="GO:0005730">
    <property type="term" value="C:nucleolus"/>
    <property type="evidence" value="ECO:0007669"/>
    <property type="project" value="TreeGrafter"/>
</dbReference>
<gene>
    <name evidence="4" type="ORF">CTEN210_05227</name>
</gene>
<evidence type="ECO:0000256" key="2">
    <source>
        <dbReference type="SAM" id="MobiDB-lite"/>
    </source>
</evidence>
<dbReference type="GO" id="GO:0071051">
    <property type="term" value="P:poly(A)-dependent snoRNA 3'-end processing"/>
    <property type="evidence" value="ECO:0007669"/>
    <property type="project" value="TreeGrafter"/>
</dbReference>
<dbReference type="GO" id="GO:0016075">
    <property type="term" value="P:rRNA catabolic process"/>
    <property type="evidence" value="ECO:0007669"/>
    <property type="project" value="TreeGrafter"/>
</dbReference>
<organism evidence="4 5">
    <name type="scientific">Chaetoceros tenuissimus</name>
    <dbReference type="NCBI Taxonomy" id="426638"/>
    <lineage>
        <taxon>Eukaryota</taxon>
        <taxon>Sar</taxon>
        <taxon>Stramenopiles</taxon>
        <taxon>Ochrophyta</taxon>
        <taxon>Bacillariophyta</taxon>
        <taxon>Coscinodiscophyceae</taxon>
        <taxon>Chaetocerotophycidae</taxon>
        <taxon>Chaetocerotales</taxon>
        <taxon>Chaetocerotaceae</taxon>
        <taxon>Chaetoceros</taxon>
    </lineage>
</organism>
<reference evidence="4 5" key="1">
    <citation type="journal article" date="2021" name="Sci. Rep.">
        <title>The genome of the diatom Chaetoceros tenuissimus carries an ancient integrated fragment of an extant virus.</title>
        <authorList>
            <person name="Hongo Y."/>
            <person name="Kimura K."/>
            <person name="Takaki Y."/>
            <person name="Yoshida Y."/>
            <person name="Baba S."/>
            <person name="Kobayashi G."/>
            <person name="Nagasaki K."/>
            <person name="Hano T."/>
            <person name="Tomaru Y."/>
        </authorList>
    </citation>
    <scope>NUCLEOTIDE SEQUENCE [LARGE SCALE GENOMIC DNA]</scope>
    <source>
        <strain evidence="4 5">NIES-3715</strain>
    </source>
</reference>
<dbReference type="InterPro" id="IPR036345">
    <property type="entry name" value="ExoRNase_PH_dom2_sf"/>
</dbReference>
<name>A0AAD3H3B5_9STRA</name>
<evidence type="ECO:0000259" key="3">
    <source>
        <dbReference type="Pfam" id="PF01138"/>
    </source>
</evidence>
<proteinExistence type="inferred from homology"/>
<feature type="region of interest" description="Disordered" evidence="2">
    <location>
        <begin position="18"/>
        <end position="45"/>
    </location>
</feature>
<feature type="compositionally biased region" description="Basic and acidic residues" evidence="2">
    <location>
        <begin position="19"/>
        <end position="29"/>
    </location>
</feature>
<dbReference type="AlphaFoldDB" id="A0AAD3H3B5"/>
<dbReference type="CDD" id="cd11371">
    <property type="entry name" value="RNase_PH_MTR3"/>
    <property type="match status" value="1"/>
</dbReference>
<dbReference type="PANTHER" id="PTHR11953:SF0">
    <property type="entry name" value="EXOSOME COMPLEX COMPONENT RRP41"/>
    <property type="match status" value="1"/>
</dbReference>